<accession>A0A8H6AS19</accession>
<feature type="region of interest" description="Disordered" evidence="1">
    <location>
        <begin position="578"/>
        <end position="606"/>
    </location>
</feature>
<evidence type="ECO:0000313" key="4">
    <source>
        <dbReference type="Proteomes" id="UP000531561"/>
    </source>
</evidence>
<dbReference type="RefSeq" id="XP_037191449.1">
    <property type="nucleotide sequence ID" value="XM_037336239.1"/>
</dbReference>
<dbReference type="Pfam" id="PF08450">
    <property type="entry name" value="SGL"/>
    <property type="match status" value="1"/>
</dbReference>
<protein>
    <submittedName>
        <fullName evidence="3">Putative smp-30 gluconolaconase lre-like region containing protein</fullName>
    </submittedName>
</protein>
<dbReference type="EMBL" id="JABFCT010000010">
    <property type="protein sequence ID" value="KAF5872503.1"/>
    <property type="molecule type" value="Genomic_DNA"/>
</dbReference>
<dbReference type="OrthoDB" id="423498at2759"/>
<feature type="compositionally biased region" description="Basic and acidic residues" evidence="1">
    <location>
        <begin position="425"/>
        <end position="441"/>
    </location>
</feature>
<keyword evidence="4" id="KW-1185">Reference proteome</keyword>
<dbReference type="PANTHER" id="PTHR47064:SF2">
    <property type="entry name" value="SMP-30_GLUCONOLACTONASE_LRE-LIKE REGION DOMAIN-CONTAINING PROTEIN-RELATED"/>
    <property type="match status" value="1"/>
</dbReference>
<dbReference type="InterPro" id="IPR011042">
    <property type="entry name" value="6-blade_b-propeller_TolB-like"/>
</dbReference>
<gene>
    <name evidence="3" type="ORF">Bfra_005864</name>
</gene>
<dbReference type="Gene3D" id="2.120.10.30">
    <property type="entry name" value="TolB, C-terminal domain"/>
    <property type="match status" value="1"/>
</dbReference>
<dbReference type="AlphaFoldDB" id="A0A8H6AS19"/>
<reference evidence="3 4" key="1">
    <citation type="journal article" date="2020" name="Phytopathology">
        <title>A high-quality genome resource of Botrytis fragariae, a new and rapidly spreading fungal pathogen causing strawberry gray mold in the U.S.A.</title>
        <authorList>
            <person name="Wu Y."/>
            <person name="Saski C.A."/>
            <person name="Schnabel G."/>
            <person name="Xiao S."/>
            <person name="Hu M."/>
        </authorList>
    </citation>
    <scope>NUCLEOTIDE SEQUENCE [LARGE SCALE GENOMIC DNA]</scope>
    <source>
        <strain evidence="3 4">BVB16</strain>
    </source>
</reference>
<feature type="compositionally biased region" description="Polar residues" evidence="1">
    <location>
        <begin position="578"/>
        <end position="602"/>
    </location>
</feature>
<sequence>MAAVTNTAISCVPTKIEIVDKLKASSESVTTTYGLSDQVTLLQHDSAFASLIGEAPSHALLFSTAGSTNNPFFHEACVLLPDHDELYVTSNLLQATSSANFPTILISRIKLHRNDDGSIKSAEWAKMRPPPGIDMPNGGVNYQDGILFCAQGNRSAGSGGIYHMPRSSPPKPMVTNFHGRHFNSVNDVVVAKDGSIWFTDPCYGWEQDFRLKPKLPCQVYRFDPITGDIRVVADGFGRPNGIAFSPDESLVYITDTDQIHGDGNEDLTRPATIYAFDVHMTSGAPFLINRRVFAYAVDGFPDGIKCDVHGNVYSGCGDGVEVWSPAGTLIGTILVPGGVANFCFGKDGEVFLCAEQKFWRLQLASTTKGALLGIYHAHHRCEFTFKLQEISLSPLRWANDDIESQQSQQSIIHSFQDPSSQMHYSTDHPRDQHSSQHDGIEDRDFPSLYAVENYDIQGPNTQSFTQNSRQTLSNTPTQRHRSTSNPELQFSIPGSFTQEENNARSQFGNQNPYFNNFIHQRRHGDREIDLEGQYSSTQNPRNHLEYDIDNSFAGSYRRTSDTYDQYSIPYFEHRVNESQTPYSNTQDPRPNANPGSTSTLTQRPRCRSHPVNGFPPAEPLLNSLDYAHDDIESQRFRAPGPPAIPIDLDFSGVIQTLRRPIDYFGGNKEEMREMWQCVPNEDLEEGMLRCYAWNHEDKDVCVDCKRVRTRGARSKLVALKRALGFKGYVNSLESGVWRGNEG</sequence>
<dbReference type="SUPFAM" id="SSF63829">
    <property type="entry name" value="Calcium-dependent phosphotriesterase"/>
    <property type="match status" value="1"/>
</dbReference>
<feature type="domain" description="SMP-30/Gluconolactonase/LRE-like region" evidence="2">
    <location>
        <begin position="144"/>
        <end position="346"/>
    </location>
</feature>
<feature type="region of interest" description="Disordered" evidence="1">
    <location>
        <begin position="458"/>
        <end position="490"/>
    </location>
</feature>
<organism evidence="3 4">
    <name type="scientific">Botrytis fragariae</name>
    <dbReference type="NCBI Taxonomy" id="1964551"/>
    <lineage>
        <taxon>Eukaryota</taxon>
        <taxon>Fungi</taxon>
        <taxon>Dikarya</taxon>
        <taxon>Ascomycota</taxon>
        <taxon>Pezizomycotina</taxon>
        <taxon>Leotiomycetes</taxon>
        <taxon>Helotiales</taxon>
        <taxon>Sclerotiniaceae</taxon>
        <taxon>Botrytis</taxon>
    </lineage>
</organism>
<dbReference type="InterPro" id="IPR052988">
    <property type="entry name" value="Oryzine_lactonohydrolase"/>
</dbReference>
<evidence type="ECO:0000259" key="2">
    <source>
        <dbReference type="Pfam" id="PF08450"/>
    </source>
</evidence>
<dbReference type="GeneID" id="59259931"/>
<comment type="caution">
    <text evidence="3">The sequence shown here is derived from an EMBL/GenBank/DDBJ whole genome shotgun (WGS) entry which is preliminary data.</text>
</comment>
<evidence type="ECO:0000256" key="1">
    <source>
        <dbReference type="SAM" id="MobiDB-lite"/>
    </source>
</evidence>
<evidence type="ECO:0000313" key="3">
    <source>
        <dbReference type="EMBL" id="KAF5872503.1"/>
    </source>
</evidence>
<name>A0A8H6AS19_9HELO</name>
<dbReference type="PANTHER" id="PTHR47064">
    <property type="entry name" value="PUTATIVE (AFU_ORTHOLOGUE AFUA_1G08990)-RELATED"/>
    <property type="match status" value="1"/>
</dbReference>
<proteinExistence type="predicted"/>
<feature type="region of interest" description="Disordered" evidence="1">
    <location>
        <begin position="416"/>
        <end position="441"/>
    </location>
</feature>
<dbReference type="Proteomes" id="UP000531561">
    <property type="component" value="Unassembled WGS sequence"/>
</dbReference>
<dbReference type="InterPro" id="IPR013658">
    <property type="entry name" value="SGL"/>
</dbReference>